<organism evidence="1 2">
    <name type="scientific">Halteria grandinella</name>
    <dbReference type="NCBI Taxonomy" id="5974"/>
    <lineage>
        <taxon>Eukaryota</taxon>
        <taxon>Sar</taxon>
        <taxon>Alveolata</taxon>
        <taxon>Ciliophora</taxon>
        <taxon>Intramacronucleata</taxon>
        <taxon>Spirotrichea</taxon>
        <taxon>Stichotrichia</taxon>
        <taxon>Sporadotrichida</taxon>
        <taxon>Halteriidae</taxon>
        <taxon>Halteria</taxon>
    </lineage>
</organism>
<keyword evidence="2" id="KW-1185">Reference proteome</keyword>
<proteinExistence type="predicted"/>
<comment type="caution">
    <text evidence="1">The sequence shown here is derived from an EMBL/GenBank/DDBJ whole genome shotgun (WGS) entry which is preliminary data.</text>
</comment>
<name>A0A8J8NI84_HALGN</name>
<evidence type="ECO:0000313" key="1">
    <source>
        <dbReference type="EMBL" id="TNV74970.1"/>
    </source>
</evidence>
<evidence type="ECO:0000313" key="2">
    <source>
        <dbReference type="Proteomes" id="UP000785679"/>
    </source>
</evidence>
<protein>
    <submittedName>
        <fullName evidence="1">Uncharacterized protein</fullName>
    </submittedName>
</protein>
<dbReference type="EMBL" id="RRYP01016538">
    <property type="protein sequence ID" value="TNV74970.1"/>
    <property type="molecule type" value="Genomic_DNA"/>
</dbReference>
<reference evidence="1" key="1">
    <citation type="submission" date="2019-06" db="EMBL/GenBank/DDBJ databases">
        <authorList>
            <person name="Zheng W."/>
        </authorList>
    </citation>
    <scope>NUCLEOTIDE SEQUENCE</scope>
    <source>
        <strain evidence="1">QDHG01</strain>
    </source>
</reference>
<sequence length="546" mass="63293">MINFQNQTIINLTEVEKVISVLRHLEHIEPTMGGEVGETYFRVIYQTSVEPESTDGRIKQQATEQYGLDYDDERLSISDMVDFVGPEDYSKFMNLLLQYFVTLMQNELANVTPWSISEFLFKNEHTLHYLLKYFYKDLEDFEQAQKVMEALEGGQKANSLKNLTMRGLTQWLFKRKKESTQELNSVESLAKQFSQDENIIISTLERTDGVAKIPILDDTQHLKSLKTKNEHQKLLRQATTVENFEQKYISQSVVTLIKEIIDIKHKYNKSLSQGIKSKKFSSEQSLINNNLIDAAASQSLTQCMKQMFQGYIQKEGVRGKVQEMLQKGIEKGIIGKLSAIIKSDYGKEFDEIFKTAHSYIDDDERLMKDITRLERIKHTEGVETIKFLARLFKENQIGWTPLENQKYSKRSTLNLSMASLESMGQLKWTLFDEALVLYCLLLAKNKYPLITSNANLNLQNMRNYKESIVPKVASFNRDRFLKLKEKLFGKTRVDKLHPQLHANMILIEAFYNKLLNNQENYKLNIKSLLSVWNTQANVIGLLLAIH</sequence>
<accession>A0A8J8NI84</accession>
<dbReference type="AlphaFoldDB" id="A0A8J8NI84"/>
<dbReference type="Proteomes" id="UP000785679">
    <property type="component" value="Unassembled WGS sequence"/>
</dbReference>
<gene>
    <name evidence="1" type="ORF">FGO68_gene10456</name>
</gene>